<evidence type="ECO:0000313" key="9">
    <source>
        <dbReference type="Ensembl" id="ENSMPUP00000016074.1"/>
    </source>
</evidence>
<dbReference type="GeneTree" id="ENSGT01150000286923"/>
<proteinExistence type="predicted"/>
<evidence type="ECO:0000256" key="4">
    <source>
        <dbReference type="ARBA" id="ARBA00022692"/>
    </source>
</evidence>
<dbReference type="eggNOG" id="ENOG502SHXQ">
    <property type="taxonomic scope" value="Eukaryota"/>
</dbReference>
<dbReference type="GO" id="GO:0007186">
    <property type="term" value="P:G protein-coupled receptor signaling pathway"/>
    <property type="evidence" value="ECO:0007669"/>
    <property type="project" value="InterPro"/>
</dbReference>
<dbReference type="InterPro" id="IPR000725">
    <property type="entry name" value="Olfact_rcpt"/>
</dbReference>
<dbReference type="SUPFAM" id="SSF81321">
    <property type="entry name" value="Family A G protein-coupled receptor-like"/>
    <property type="match status" value="1"/>
</dbReference>
<dbReference type="EMBL" id="AEYP01104113">
    <property type="status" value="NOT_ANNOTATED_CDS"/>
    <property type="molecule type" value="Genomic_DNA"/>
</dbReference>
<organism evidence="9">
    <name type="scientific">Mustela putorius furo</name>
    <name type="common">European domestic ferret</name>
    <name type="synonym">Mustela furo</name>
    <dbReference type="NCBI Taxonomy" id="9669"/>
    <lineage>
        <taxon>Eukaryota</taxon>
        <taxon>Metazoa</taxon>
        <taxon>Chordata</taxon>
        <taxon>Craniata</taxon>
        <taxon>Vertebrata</taxon>
        <taxon>Euteleostomi</taxon>
        <taxon>Mammalia</taxon>
        <taxon>Eutheria</taxon>
        <taxon>Laurasiatheria</taxon>
        <taxon>Carnivora</taxon>
        <taxon>Caniformia</taxon>
        <taxon>Musteloidea</taxon>
        <taxon>Mustelidae</taxon>
        <taxon>Mustelinae</taxon>
        <taxon>Mustela</taxon>
    </lineage>
</organism>
<dbReference type="GO" id="GO:0004984">
    <property type="term" value="F:olfactory receptor activity"/>
    <property type="evidence" value="ECO:0007669"/>
    <property type="project" value="InterPro"/>
</dbReference>
<dbReference type="PANTHER" id="PTHR26453">
    <property type="entry name" value="OLFACTORY RECEPTOR"/>
    <property type="match status" value="1"/>
</dbReference>
<keyword evidence="3" id="KW-0716">Sensory transduction</keyword>
<dbReference type="InParanoid" id="M3YXL4"/>
<dbReference type="Pfam" id="PF13853">
    <property type="entry name" value="7tm_4"/>
    <property type="match status" value="1"/>
</dbReference>
<evidence type="ECO:0000256" key="7">
    <source>
        <dbReference type="ARBA" id="ARBA00023224"/>
    </source>
</evidence>
<sequence>FMEWENKTFNSEFILLIFSNSPTHIFLFSLVLIILIGKTFMFLLIYLVPNQMFHMDLMLICTTVPKTAFNCFSDRKSISLAGCGAQIFFYESLLGEESFLLAAMAYDHYVAICNQLMNQKMCCILVVSSLIVGFLDGINVNTVALFFPYCGAREIPHFFYDVSVPLALSCTNTLLLERLMLICCVIIILFPEAVTNCFLCSCYCGYNSHGVWRGSPKIFATSSSLMVVGMYDGAPIFIYMWLVSDHSPIRTRWCKPLYHPYSYAESPHYSPYKKVARAFMKVLGKNKS</sequence>
<evidence type="ECO:0000256" key="8">
    <source>
        <dbReference type="SAM" id="Phobius"/>
    </source>
</evidence>
<evidence type="ECO:0000256" key="6">
    <source>
        <dbReference type="ARBA" id="ARBA00023136"/>
    </source>
</evidence>
<feature type="transmembrane region" description="Helical" evidence="8">
    <location>
        <begin position="25"/>
        <end position="48"/>
    </location>
</feature>
<evidence type="ECO:0000256" key="1">
    <source>
        <dbReference type="ARBA" id="ARBA00004651"/>
    </source>
</evidence>
<comment type="subcellular location">
    <subcellularLocation>
        <location evidence="1">Cell membrane</location>
        <topology evidence="1">Multi-pass membrane protein</topology>
    </subcellularLocation>
</comment>
<feature type="transmembrane region" description="Helical" evidence="8">
    <location>
        <begin position="124"/>
        <end position="147"/>
    </location>
</feature>
<dbReference type="STRING" id="9669.ENSMPUP00000016074"/>
<dbReference type="Gene3D" id="1.20.1070.10">
    <property type="entry name" value="Rhodopsin 7-helix transmembrane proteins"/>
    <property type="match status" value="1"/>
</dbReference>
<keyword evidence="7" id="KW-0807">Transducer</keyword>
<dbReference type="Ensembl" id="ENSMPUT00000016318.1">
    <property type="protein sequence ID" value="ENSMPUP00000016074.1"/>
    <property type="gene ID" value="ENSMPUG00000016179.1"/>
</dbReference>
<keyword evidence="2" id="KW-1003">Cell membrane</keyword>
<dbReference type="HOGENOM" id="CLU_012526_5_1_1"/>
<evidence type="ECO:0000256" key="5">
    <source>
        <dbReference type="ARBA" id="ARBA00022989"/>
    </source>
</evidence>
<dbReference type="EMBL" id="AEYP01104114">
    <property type="status" value="NOT_ANNOTATED_CDS"/>
    <property type="molecule type" value="Genomic_DNA"/>
</dbReference>
<evidence type="ECO:0000256" key="2">
    <source>
        <dbReference type="ARBA" id="ARBA00022475"/>
    </source>
</evidence>
<reference evidence="9" key="1">
    <citation type="submission" date="2024-06" db="UniProtKB">
        <authorList>
            <consortium name="Ensembl"/>
        </authorList>
    </citation>
    <scope>IDENTIFICATION</scope>
</reference>
<keyword evidence="6 8" id="KW-0472">Membrane</keyword>
<dbReference type="AlphaFoldDB" id="M3YXL4"/>
<accession>M3YXL4</accession>
<protein>
    <recommendedName>
        <fullName evidence="10">G-protein coupled receptors family 1 profile domain-containing protein</fullName>
    </recommendedName>
</protein>
<dbReference type="EMBL" id="AEYP01104112">
    <property type="status" value="NOT_ANNOTATED_CDS"/>
    <property type="molecule type" value="Genomic_DNA"/>
</dbReference>
<dbReference type="GO" id="GO:0005886">
    <property type="term" value="C:plasma membrane"/>
    <property type="evidence" value="ECO:0007669"/>
    <property type="project" value="UniProtKB-SubCell"/>
</dbReference>
<feature type="transmembrane region" description="Helical" evidence="8">
    <location>
        <begin position="218"/>
        <end position="242"/>
    </location>
</feature>
<keyword evidence="5 8" id="KW-1133">Transmembrane helix</keyword>
<feature type="transmembrane region" description="Helical" evidence="8">
    <location>
        <begin position="179"/>
        <end position="206"/>
    </location>
</feature>
<name>M3YXL4_MUSPF</name>
<evidence type="ECO:0000256" key="3">
    <source>
        <dbReference type="ARBA" id="ARBA00022606"/>
    </source>
</evidence>
<keyword evidence="4 8" id="KW-0812">Transmembrane</keyword>
<evidence type="ECO:0008006" key="10">
    <source>
        <dbReference type="Google" id="ProtNLM"/>
    </source>
</evidence>